<dbReference type="Gene3D" id="3.30.40.10">
    <property type="entry name" value="Zinc/RING finger domain, C3HC4 (zinc finger)"/>
    <property type="match status" value="1"/>
</dbReference>
<keyword evidence="2" id="KW-0479">Metal-binding</keyword>
<dbReference type="FunFam" id="1.10.1540.10:FF:000002">
    <property type="entry name" value="WD repeat and FYVE domain containing 3"/>
    <property type="match status" value="1"/>
</dbReference>
<dbReference type="InterPro" id="IPR013083">
    <property type="entry name" value="Znf_RING/FYVE/PHD"/>
</dbReference>
<dbReference type="InterPro" id="IPR011011">
    <property type="entry name" value="Znf_FYVE_PHD"/>
</dbReference>
<dbReference type="InterPro" id="IPR015943">
    <property type="entry name" value="WD40/YVTN_repeat-like_dom_sf"/>
</dbReference>
<evidence type="ECO:0000259" key="9">
    <source>
        <dbReference type="PROSITE" id="PS51783"/>
    </source>
</evidence>
<dbReference type="SUPFAM" id="SSF50729">
    <property type="entry name" value="PH domain-like"/>
    <property type="match status" value="1"/>
</dbReference>
<feature type="region of interest" description="Disordered" evidence="7">
    <location>
        <begin position="143"/>
        <end position="167"/>
    </location>
</feature>
<dbReference type="PROSITE" id="PS50294">
    <property type="entry name" value="WD_REPEATS_REGION"/>
    <property type="match status" value="1"/>
</dbReference>
<evidence type="ECO:0000256" key="7">
    <source>
        <dbReference type="SAM" id="MobiDB-lite"/>
    </source>
</evidence>
<feature type="domain" description="BEACH" evidence="8">
    <location>
        <begin position="1881"/>
        <end position="2176"/>
    </location>
</feature>
<dbReference type="Pfam" id="PF02138">
    <property type="entry name" value="Beach"/>
    <property type="match status" value="1"/>
</dbReference>
<dbReference type="InterPro" id="IPR036322">
    <property type="entry name" value="WD40_repeat_dom_sf"/>
</dbReference>
<name>S9Q2X9_SCHOY</name>
<dbReference type="RefSeq" id="XP_013017195.1">
    <property type="nucleotide sequence ID" value="XM_013161741.1"/>
</dbReference>
<dbReference type="SUPFAM" id="SSF49899">
    <property type="entry name" value="Concanavalin A-like lectins/glucanases"/>
    <property type="match status" value="1"/>
</dbReference>
<protein>
    <submittedName>
        <fullName evidence="10">Beige protein</fullName>
    </submittedName>
</protein>
<dbReference type="InterPro" id="IPR013320">
    <property type="entry name" value="ConA-like_dom_sf"/>
</dbReference>
<dbReference type="PANTHER" id="PTHR46108">
    <property type="entry name" value="BLUE CHEESE"/>
    <property type="match status" value="1"/>
</dbReference>
<dbReference type="InterPro" id="IPR023362">
    <property type="entry name" value="PH-BEACH_dom"/>
</dbReference>
<dbReference type="SMART" id="SM00064">
    <property type="entry name" value="FYVE"/>
    <property type="match status" value="1"/>
</dbReference>
<dbReference type="OrthoDB" id="26681at2759"/>
<keyword evidence="1 6" id="KW-0853">WD repeat</keyword>
<dbReference type="InterPro" id="IPR051944">
    <property type="entry name" value="BEACH_domain_protein"/>
</dbReference>
<dbReference type="OMA" id="EMSNFHY"/>
<sequence length="2582" mass="293628">MAEETVTYSRCVELISIIIGCDSEATLFDNLKEFHYLVKSEVSSSFFPQLFIRDHGFTAIRKALVKLTFHSFKSLEVFESCLQVLSIATSYTILRSWLLSRKRIDTWLKTAVQNLLSSFEKSDEEHFPTSRNCLKKIEQKGVDIPDGAEGNALNPVSRNDDSNFPHSNTKEDPSIYLRCRIMLAILAFSLNDCFPAIKDTSFFTHTSLSQSEVYDSVESCLKILSGKFLAFVDVLPLVFSLCPSVSFLTLLLIHLQGLVKYSPENAIKLSSSRVMDDLLDYLFNPPQNYPLSDHMKDLLFDITLNCATYGLSNNNTSKVLNIYINEKSSLARHWFKEALSKPVAPALYFNPLVKGYSSVDFTLSTLISPNTGYSVSLWLHSGCLSDDIVNKRSVPTTLFLITDFLKSPLLRVMVDPSTNSISVHFGSYATNKGSCIINFCTPLTTSSLKKFNNVKASTWRLITLVHKNEKSSSTLELYIDGTFVESAPSSYPFIPSLLQPLYISLGPSMGSKDLVRMPHENDEHLSASSVSGTLEKGNQGTESFDNLLPLLIGTTRLFTESLLPSQVAVIYALGPNYTGSFQGSINDFLTYRASSELSMEVQALNLSAEEVLRNTKSISSSCIALTVSAKSYLNISDPRLFDFSSFGTLDTLKDLQDQFYTYVYINRAAPSYDQIFSIDKPSFGVSSGSVTQIVMPSLSDALYNVGGSSILLFLVSIAETVEELNFGLLFYLSAIEDNWRFSEQVEQSHAYEVLAKVLHSKSHLLISEETLQLISSKAGVHHERSKHPFILNPLLFRYLLLDFDLWSKCRNSHLVIQQLSYIVSLIENNEYSNINIRRLMKMQVLKKLLAAMRGRLFRLDVLPLLKVVLKILLTTSFVSENVRAIVTYIIYAAFSTKRNIRTNRLSNASSNHKRSEEEVEYLDIKESGHAVCEVFVNLLIESNQEPSFLRRFSSMITPAWLLFLIRQSDSHYFILGLKLLNQSVCSLGSSFISKFSQKFHGFLVLKNSLPQQLYSEEVWLNLVQLALGLGVKGIKYKSDRSFEEKLNDMVLNYKDRIFPVPEMIVILLDSIYTLLKTSSLPETDLQMTGSLHYGQQTLLLLTDAQISYSLDMSMGFDINEHIVRMVFPFFSPKEDVAPEQEIRELMENLRHPLPRASSSKAFSQGIKRSVRKMSTGGSARRVVTPFTNRARQEIFNEQLHTDSVQTSSQPKFNTTVFLENTIIEGNKSKKLINDLFLSVLSTAYDRIVSGHGFSFSKLIISLPSSTRTKKALFVRITFHSILQQLIKSVKDDKSFLMNPHLLINFSYMFTKYLRIRIVGFMDEFCLSIIDDIGYLLEELGFAESQLDFPPKNMKFAISNLFSCFLKLILLELDKTIEKGDEDTMENVMKKILYWQTPLLASKNHQPELFSFLWYSMYTVIKSGNEKARLSAVDIWRLLYIQSPNFLNQVSRNSRMEYPFSRNVQSITGLQSDQFLSWLQENISEADQFMQTCFSLQFRDFLKQECKAAEDELLSLKLLRLEFLKKSLTVASSEQNLLNEMSQSYEAWISSLYSLECSRFRKLFQDHSDQENFVMSALFSNQAELASENSVLSVRPASWELDSTEGSERMRSRLRPCITPNKEINKEQESARKLSFVTGNRSFDGSMSSEVPLQSQGKEALTLMVPYSEDTLHDSEATSTNESTFDKEDDPSEEDKEDKNRTVMRSIIPGDTIQDAYNVSRIFGLEATEGILLLGKHYLYLMDNFFLRSDNEIVDINDSSVTDEKDPYLQLLNMQSLNSSKNTLPLPIISRENGWHWNFSDLSLVLKRFYLLRDVGIELFFKDGRSFLTILSTTKNRDALYQKLVAKAHGADVLSTSHLATSMSRDLGKTTNRTSFIGTRLANVLTFNSGHPATKRWERHEISNFNYLQIVNTLAGRTYNDLTQYPVFPWVIADYTSEELDFKNPKTFRDLSKPMGAQYPPREAQFKERYDLLLNLGDLQQKPFHYGTHYSSAMIVCSYLIRLRPFVNSYLALQGGQFDHADRLFYSIEQTWKSSSKENMADVRELIPEFFYLSEMFVNGNGFDFGSRQNETKPINDVILPPWAKGDPAIFVQKNREALESDYVSSHLHEWIDLIFGYKQRGQEAVESTNVFHNLSYQGSVDLENIENEFELAAAVGIIHNFGQTPKQVFKRPHPPRGPDFTDTPLGPYLFGRFEKNMALLFQSVSPVMKISKKVAHILYDPKKDTLRAFSTDTVPLSSYSSLLWGGVNNDVELITEQIDSKSVVFEELHSENITHLLNCDERTFLTVSQDLTLRLWQLSDSKPARVSLKKVLYGHRTKITSISVCKAFSIIVSGDESGSLMIWDLNRAEFVRSVCVYEQPIQTISVNARNGEIAFTSGYFCCIIDINGKVLVKDILSRFYDSNLNEDICSSSFYTGANSEWLNKDLFLTGHEDGVVRIWEKRLESKAKLESKEFSNKPKWRLHVVRQLQHKSGFGRNKVPTRQTITCITCSGQARGIFTGDNLGQVYAWMLPDTTSNVHVERDATSDLCSLCDTRFSLMEWRSQCRACGNSNVCSDCISTLKNTNIKTCYECYRQLPSYYKG</sequence>
<evidence type="ECO:0000313" key="11">
    <source>
        <dbReference type="Proteomes" id="UP000016088"/>
    </source>
</evidence>
<keyword evidence="11" id="KW-1185">Reference proteome</keyword>
<evidence type="ECO:0000256" key="5">
    <source>
        <dbReference type="ARBA" id="ARBA00022833"/>
    </source>
</evidence>
<dbReference type="EMBL" id="KE503206">
    <property type="protein sequence ID" value="EPX74038.1"/>
    <property type="molecule type" value="Genomic_DNA"/>
</dbReference>
<evidence type="ECO:0000256" key="1">
    <source>
        <dbReference type="ARBA" id="ARBA00022574"/>
    </source>
</evidence>
<dbReference type="InterPro" id="IPR000306">
    <property type="entry name" value="Znf_FYVE"/>
</dbReference>
<keyword evidence="3" id="KW-0677">Repeat</keyword>
<dbReference type="PROSITE" id="PS50082">
    <property type="entry name" value="WD_REPEATS_2"/>
    <property type="match status" value="1"/>
</dbReference>
<feature type="repeat" description="WD" evidence="6">
    <location>
        <begin position="2312"/>
        <end position="2353"/>
    </location>
</feature>
<dbReference type="SUPFAM" id="SSF81837">
    <property type="entry name" value="BEACH domain"/>
    <property type="match status" value="1"/>
</dbReference>
<dbReference type="Pfam" id="PF00400">
    <property type="entry name" value="WD40"/>
    <property type="match status" value="1"/>
</dbReference>
<dbReference type="Gene3D" id="2.30.29.30">
    <property type="entry name" value="Pleckstrin-homology domain (PH domain)/Phosphotyrosine-binding domain (PTB)"/>
    <property type="match status" value="1"/>
</dbReference>
<evidence type="ECO:0000313" key="10">
    <source>
        <dbReference type="EMBL" id="EPX74038.1"/>
    </source>
</evidence>
<dbReference type="InterPro" id="IPR011993">
    <property type="entry name" value="PH-like_dom_sf"/>
</dbReference>
<organism evidence="10 11">
    <name type="scientific">Schizosaccharomyces octosporus (strain yFS286)</name>
    <name type="common">Fission yeast</name>
    <name type="synonym">Octosporomyces octosporus</name>
    <dbReference type="NCBI Taxonomy" id="483514"/>
    <lineage>
        <taxon>Eukaryota</taxon>
        <taxon>Fungi</taxon>
        <taxon>Dikarya</taxon>
        <taxon>Ascomycota</taxon>
        <taxon>Taphrinomycotina</taxon>
        <taxon>Schizosaccharomycetes</taxon>
        <taxon>Schizosaccharomycetales</taxon>
        <taxon>Schizosaccharomycetaceae</taxon>
        <taxon>Schizosaccharomyces</taxon>
    </lineage>
</organism>
<dbReference type="HOGENOM" id="CLU_000175_0_0_1"/>
<dbReference type="Gene3D" id="1.10.1540.10">
    <property type="entry name" value="BEACH domain"/>
    <property type="match status" value="1"/>
</dbReference>
<keyword evidence="5" id="KW-0862">Zinc</keyword>
<keyword evidence="4" id="KW-0863">Zinc-finger</keyword>
<dbReference type="Pfam" id="PF14844">
    <property type="entry name" value="PH_BEACH"/>
    <property type="match status" value="1"/>
</dbReference>
<proteinExistence type="predicted"/>
<dbReference type="CDD" id="cd06071">
    <property type="entry name" value="Beach"/>
    <property type="match status" value="1"/>
</dbReference>
<feature type="region of interest" description="Disordered" evidence="7">
    <location>
        <begin position="1670"/>
        <end position="1701"/>
    </location>
</feature>
<dbReference type="GO" id="GO:0008270">
    <property type="term" value="F:zinc ion binding"/>
    <property type="evidence" value="ECO:0007669"/>
    <property type="project" value="UniProtKB-KW"/>
</dbReference>
<evidence type="ECO:0000259" key="8">
    <source>
        <dbReference type="PROSITE" id="PS50197"/>
    </source>
</evidence>
<dbReference type="CDD" id="cd00065">
    <property type="entry name" value="FYVE_like_SF"/>
    <property type="match status" value="1"/>
</dbReference>
<feature type="compositionally biased region" description="Acidic residues" evidence="7">
    <location>
        <begin position="1686"/>
        <end position="1695"/>
    </location>
</feature>
<dbReference type="GO" id="GO:0007033">
    <property type="term" value="P:vacuole organization"/>
    <property type="evidence" value="ECO:0007669"/>
    <property type="project" value="EnsemblFungi"/>
</dbReference>
<feature type="domain" description="BEACH-type PH" evidence="9">
    <location>
        <begin position="1707"/>
        <end position="1844"/>
    </location>
</feature>
<evidence type="ECO:0000256" key="4">
    <source>
        <dbReference type="ARBA" id="ARBA00022771"/>
    </source>
</evidence>
<dbReference type="eggNOG" id="KOG1786">
    <property type="taxonomic scope" value="Eukaryota"/>
</dbReference>
<dbReference type="GeneID" id="25032225"/>
<dbReference type="CDD" id="cd01201">
    <property type="entry name" value="PH_BEACH"/>
    <property type="match status" value="1"/>
</dbReference>
<dbReference type="InterPro" id="IPR000409">
    <property type="entry name" value="BEACH_dom"/>
</dbReference>
<dbReference type="PROSITE" id="PS51783">
    <property type="entry name" value="PH_BEACH"/>
    <property type="match status" value="1"/>
</dbReference>
<evidence type="ECO:0000256" key="3">
    <source>
        <dbReference type="ARBA" id="ARBA00022737"/>
    </source>
</evidence>
<dbReference type="SMART" id="SM00320">
    <property type="entry name" value="WD40"/>
    <property type="match status" value="4"/>
</dbReference>
<dbReference type="VEuPathDB" id="FungiDB:SOCG_03253"/>
<dbReference type="SUPFAM" id="SSF50978">
    <property type="entry name" value="WD40 repeat-like"/>
    <property type="match status" value="1"/>
</dbReference>
<dbReference type="Proteomes" id="UP000016088">
    <property type="component" value="Unassembled WGS sequence"/>
</dbReference>
<dbReference type="PROSITE" id="PS50197">
    <property type="entry name" value="BEACH"/>
    <property type="match status" value="1"/>
</dbReference>
<reference evidence="10 11" key="1">
    <citation type="journal article" date="2011" name="Science">
        <title>Comparative functional genomics of the fission yeasts.</title>
        <authorList>
            <person name="Rhind N."/>
            <person name="Chen Z."/>
            <person name="Yassour M."/>
            <person name="Thompson D.A."/>
            <person name="Haas B.J."/>
            <person name="Habib N."/>
            <person name="Wapinski I."/>
            <person name="Roy S."/>
            <person name="Lin M.F."/>
            <person name="Heiman D.I."/>
            <person name="Young S.K."/>
            <person name="Furuya K."/>
            <person name="Guo Y."/>
            <person name="Pidoux A."/>
            <person name="Chen H.M."/>
            <person name="Robbertse B."/>
            <person name="Goldberg J.M."/>
            <person name="Aoki K."/>
            <person name="Bayne E.H."/>
            <person name="Berlin A.M."/>
            <person name="Desjardins C.A."/>
            <person name="Dobbs E."/>
            <person name="Dukaj L."/>
            <person name="Fan L."/>
            <person name="FitzGerald M.G."/>
            <person name="French C."/>
            <person name="Gujja S."/>
            <person name="Hansen K."/>
            <person name="Keifenheim D."/>
            <person name="Levin J.Z."/>
            <person name="Mosher R.A."/>
            <person name="Mueller C.A."/>
            <person name="Pfiffner J."/>
            <person name="Priest M."/>
            <person name="Russ C."/>
            <person name="Smialowska A."/>
            <person name="Swoboda P."/>
            <person name="Sykes S.M."/>
            <person name="Vaughn M."/>
            <person name="Vengrova S."/>
            <person name="Yoder R."/>
            <person name="Zeng Q."/>
            <person name="Allshire R."/>
            <person name="Baulcombe D."/>
            <person name="Birren B.W."/>
            <person name="Brown W."/>
            <person name="Ekwall K."/>
            <person name="Kellis M."/>
            <person name="Leatherwood J."/>
            <person name="Levin H."/>
            <person name="Margalit H."/>
            <person name="Martienssen R."/>
            <person name="Nieduszynski C.A."/>
            <person name="Spatafora J.W."/>
            <person name="Friedman N."/>
            <person name="Dalgaard J.Z."/>
            <person name="Baumann P."/>
            <person name="Niki H."/>
            <person name="Regev A."/>
            <person name="Nusbaum C."/>
        </authorList>
    </citation>
    <scope>NUCLEOTIDE SEQUENCE [LARGE SCALE GENOMIC DNA]</scope>
    <source>
        <strain evidence="11">yFS286</strain>
    </source>
</reference>
<dbReference type="InterPro" id="IPR001680">
    <property type="entry name" value="WD40_rpt"/>
</dbReference>
<dbReference type="InterPro" id="IPR036372">
    <property type="entry name" value="BEACH_dom_sf"/>
</dbReference>
<gene>
    <name evidence="10" type="ORF">SOCG_03253</name>
</gene>
<dbReference type="PANTHER" id="PTHR46108:SF4">
    <property type="entry name" value="BLUE CHEESE"/>
    <property type="match status" value="1"/>
</dbReference>
<dbReference type="SUPFAM" id="SSF57903">
    <property type="entry name" value="FYVE/PHD zinc finger"/>
    <property type="match status" value="1"/>
</dbReference>
<evidence type="ECO:0000256" key="6">
    <source>
        <dbReference type="PROSITE-ProRule" id="PRU00221"/>
    </source>
</evidence>
<feature type="compositionally biased region" description="Basic and acidic residues" evidence="7">
    <location>
        <begin position="158"/>
        <end position="167"/>
    </location>
</feature>
<evidence type="ECO:0000256" key="2">
    <source>
        <dbReference type="ARBA" id="ARBA00022723"/>
    </source>
</evidence>
<dbReference type="Gene3D" id="2.130.10.10">
    <property type="entry name" value="YVTN repeat-like/Quinoprotein amine dehydrogenase"/>
    <property type="match status" value="1"/>
</dbReference>
<dbReference type="SMART" id="SM01026">
    <property type="entry name" value="Beach"/>
    <property type="match status" value="1"/>
</dbReference>
<accession>S9Q2X9</accession>